<dbReference type="GeneID" id="108015109"/>
<accession>A0AB39ZJG1</accession>
<dbReference type="AlphaFoldDB" id="A0AB39ZJG1"/>
<gene>
    <name evidence="3" type="primary">LOC108015109</name>
</gene>
<organism evidence="2 3">
    <name type="scientific">Drosophila suzukii</name>
    <name type="common">Spotted-wing drosophila fruit fly</name>
    <dbReference type="NCBI Taxonomy" id="28584"/>
    <lineage>
        <taxon>Eukaryota</taxon>
        <taxon>Metazoa</taxon>
        <taxon>Ecdysozoa</taxon>
        <taxon>Arthropoda</taxon>
        <taxon>Hexapoda</taxon>
        <taxon>Insecta</taxon>
        <taxon>Pterygota</taxon>
        <taxon>Neoptera</taxon>
        <taxon>Endopterygota</taxon>
        <taxon>Diptera</taxon>
        <taxon>Brachycera</taxon>
        <taxon>Muscomorpha</taxon>
        <taxon>Ephydroidea</taxon>
        <taxon>Drosophilidae</taxon>
        <taxon>Drosophila</taxon>
        <taxon>Sophophora</taxon>
    </lineage>
</organism>
<feature type="region of interest" description="Disordered" evidence="1">
    <location>
        <begin position="1"/>
        <end position="35"/>
    </location>
</feature>
<feature type="compositionally biased region" description="Basic and acidic residues" evidence="1">
    <location>
        <begin position="8"/>
        <end position="21"/>
    </location>
</feature>
<keyword evidence="2" id="KW-1185">Reference proteome</keyword>
<proteinExistence type="predicted"/>
<reference evidence="3" key="1">
    <citation type="submission" date="2025-08" db="UniProtKB">
        <authorList>
            <consortium name="RefSeq"/>
        </authorList>
    </citation>
    <scope>IDENTIFICATION</scope>
</reference>
<dbReference type="Proteomes" id="UP001652628">
    <property type="component" value="Chromosome X"/>
</dbReference>
<dbReference type="RefSeq" id="XP_016936842.3">
    <property type="nucleotide sequence ID" value="XM_017081353.4"/>
</dbReference>
<name>A0AB39ZJG1_DROSZ</name>
<evidence type="ECO:0000313" key="3">
    <source>
        <dbReference type="RefSeq" id="XP_016936842.3"/>
    </source>
</evidence>
<evidence type="ECO:0000313" key="2">
    <source>
        <dbReference type="Proteomes" id="UP001652628"/>
    </source>
</evidence>
<sequence>MEQMQDVNQDRGEDATGSKDLELEENDGDLSRNSSLTTVCSTFPLTSRIDSYHRWQSMDKEEDIMSRELQIESERKVQLAMSMPLAIDAIHP</sequence>
<evidence type="ECO:0000256" key="1">
    <source>
        <dbReference type="SAM" id="MobiDB-lite"/>
    </source>
</evidence>
<protein>
    <submittedName>
        <fullName evidence="3">Uncharacterized protein</fullName>
    </submittedName>
</protein>